<evidence type="ECO:0000256" key="2">
    <source>
        <dbReference type="ARBA" id="ARBA00022723"/>
    </source>
</evidence>
<dbReference type="CDD" id="cd12148">
    <property type="entry name" value="fungal_TF_MHR"/>
    <property type="match status" value="1"/>
</dbReference>
<dbReference type="PANTHER" id="PTHR47338:SF20">
    <property type="entry name" value="ZN(II)2CYS6 TRANSCRIPTION FACTOR (EUROFUNG)"/>
    <property type="match status" value="1"/>
</dbReference>
<comment type="subcellular location">
    <subcellularLocation>
        <location evidence="1">Nucleus</location>
    </subcellularLocation>
</comment>
<proteinExistence type="predicted"/>
<dbReference type="PROSITE" id="PS00463">
    <property type="entry name" value="ZN2_CY6_FUNGAL_1"/>
    <property type="match status" value="1"/>
</dbReference>
<keyword evidence="5" id="KW-0539">Nucleus</keyword>
<dbReference type="InterPro" id="IPR007219">
    <property type="entry name" value="XnlR_reg_dom"/>
</dbReference>
<feature type="compositionally biased region" description="Low complexity" evidence="6">
    <location>
        <begin position="80"/>
        <end position="89"/>
    </location>
</feature>
<organism evidence="8 9">
    <name type="scientific">Trichoderma asperellum (strain ATCC 204424 / CBS 433.97 / NBRC 101777)</name>
    <dbReference type="NCBI Taxonomy" id="1042311"/>
    <lineage>
        <taxon>Eukaryota</taxon>
        <taxon>Fungi</taxon>
        <taxon>Dikarya</taxon>
        <taxon>Ascomycota</taxon>
        <taxon>Pezizomycotina</taxon>
        <taxon>Sordariomycetes</taxon>
        <taxon>Hypocreomycetidae</taxon>
        <taxon>Hypocreales</taxon>
        <taxon>Hypocreaceae</taxon>
        <taxon>Trichoderma</taxon>
    </lineage>
</organism>
<evidence type="ECO:0000313" key="9">
    <source>
        <dbReference type="Proteomes" id="UP000240493"/>
    </source>
</evidence>
<keyword evidence="4" id="KW-0804">Transcription</keyword>
<evidence type="ECO:0000313" key="8">
    <source>
        <dbReference type="EMBL" id="PTB46539.1"/>
    </source>
</evidence>
<dbReference type="Gene3D" id="4.10.240.10">
    <property type="entry name" value="Zn(2)-C6 fungal-type DNA-binding domain"/>
    <property type="match status" value="1"/>
</dbReference>
<dbReference type="GO" id="GO:0005634">
    <property type="term" value="C:nucleus"/>
    <property type="evidence" value="ECO:0007669"/>
    <property type="project" value="UniProtKB-SubCell"/>
</dbReference>
<dbReference type="GO" id="GO:0000981">
    <property type="term" value="F:DNA-binding transcription factor activity, RNA polymerase II-specific"/>
    <property type="evidence" value="ECO:0007669"/>
    <property type="project" value="InterPro"/>
</dbReference>
<evidence type="ECO:0000259" key="7">
    <source>
        <dbReference type="PROSITE" id="PS50048"/>
    </source>
</evidence>
<keyword evidence="9" id="KW-1185">Reference proteome</keyword>
<dbReference type="STRING" id="1042311.A0A2T3ZP14"/>
<evidence type="ECO:0000256" key="6">
    <source>
        <dbReference type="SAM" id="MobiDB-lite"/>
    </source>
</evidence>
<dbReference type="InterPro" id="IPR001138">
    <property type="entry name" value="Zn2Cys6_DnaBD"/>
</dbReference>
<dbReference type="GO" id="GO:0003677">
    <property type="term" value="F:DNA binding"/>
    <property type="evidence" value="ECO:0007669"/>
    <property type="project" value="InterPro"/>
</dbReference>
<dbReference type="InterPro" id="IPR050815">
    <property type="entry name" value="TF_fung"/>
</dbReference>
<dbReference type="CDD" id="cd00067">
    <property type="entry name" value="GAL4"/>
    <property type="match status" value="1"/>
</dbReference>
<keyword evidence="2" id="KW-0479">Metal-binding</keyword>
<protein>
    <recommendedName>
        <fullName evidence="7">Zn(2)-C6 fungal-type domain-containing protein</fullName>
    </recommendedName>
</protein>
<dbReference type="EMBL" id="KZ679256">
    <property type="protein sequence ID" value="PTB46539.1"/>
    <property type="molecule type" value="Genomic_DNA"/>
</dbReference>
<reference evidence="8 9" key="1">
    <citation type="submission" date="2016-07" db="EMBL/GenBank/DDBJ databases">
        <title>Multiple horizontal gene transfer events from other fungi enriched the ability of initially mycotrophic Trichoderma (Ascomycota) to feed on dead plant biomass.</title>
        <authorList>
            <consortium name="DOE Joint Genome Institute"/>
            <person name="Aerts A."/>
            <person name="Atanasova L."/>
            <person name="Chenthamara K."/>
            <person name="Zhang J."/>
            <person name="Grujic M."/>
            <person name="Henrissat B."/>
            <person name="Kuo A."/>
            <person name="Salamov A."/>
            <person name="Lipzen A."/>
            <person name="Labutti K."/>
            <person name="Barry K."/>
            <person name="Miao Y."/>
            <person name="Rahimi M.J."/>
            <person name="Shen Q."/>
            <person name="Grigoriev I.V."/>
            <person name="Kubicek C.P."/>
            <person name="Druzhinina I.S."/>
        </authorList>
    </citation>
    <scope>NUCLEOTIDE SEQUENCE [LARGE SCALE GENOMIC DNA]</scope>
    <source>
        <strain evidence="8 9">CBS 433.97</strain>
    </source>
</reference>
<dbReference type="Proteomes" id="UP000240493">
    <property type="component" value="Unassembled WGS sequence"/>
</dbReference>
<evidence type="ECO:0000256" key="5">
    <source>
        <dbReference type="ARBA" id="ARBA00023242"/>
    </source>
</evidence>
<evidence type="ECO:0000256" key="1">
    <source>
        <dbReference type="ARBA" id="ARBA00004123"/>
    </source>
</evidence>
<dbReference type="SUPFAM" id="SSF57701">
    <property type="entry name" value="Zn2/Cys6 DNA-binding domain"/>
    <property type="match status" value="1"/>
</dbReference>
<name>A0A2T3ZP14_TRIA4</name>
<keyword evidence="3" id="KW-0805">Transcription regulation</keyword>
<dbReference type="PANTHER" id="PTHR47338">
    <property type="entry name" value="ZN(II)2CYS6 TRANSCRIPTION FACTOR (EUROFUNG)-RELATED"/>
    <property type="match status" value="1"/>
</dbReference>
<dbReference type="PROSITE" id="PS50048">
    <property type="entry name" value="ZN2_CY6_FUNGAL_2"/>
    <property type="match status" value="1"/>
</dbReference>
<evidence type="ECO:0000256" key="4">
    <source>
        <dbReference type="ARBA" id="ARBA00023163"/>
    </source>
</evidence>
<accession>A0A2T3ZP14</accession>
<feature type="region of interest" description="Disordered" evidence="6">
    <location>
        <begin position="54"/>
        <end position="94"/>
    </location>
</feature>
<feature type="domain" description="Zn(2)-C6 fungal-type" evidence="7">
    <location>
        <begin position="17"/>
        <end position="47"/>
    </location>
</feature>
<dbReference type="GO" id="GO:0008270">
    <property type="term" value="F:zinc ion binding"/>
    <property type="evidence" value="ECO:0007669"/>
    <property type="project" value="InterPro"/>
</dbReference>
<dbReference type="Pfam" id="PF00172">
    <property type="entry name" value="Zn_clus"/>
    <property type="match status" value="1"/>
</dbReference>
<dbReference type="Pfam" id="PF04082">
    <property type="entry name" value="Fungal_trans"/>
    <property type="match status" value="1"/>
</dbReference>
<dbReference type="SMART" id="SM00066">
    <property type="entry name" value="GAL4"/>
    <property type="match status" value="1"/>
</dbReference>
<gene>
    <name evidence="8" type="ORF">M441DRAFT_128752</name>
</gene>
<dbReference type="InterPro" id="IPR036864">
    <property type="entry name" value="Zn2-C6_fun-type_DNA-bd_sf"/>
</dbReference>
<evidence type="ECO:0000256" key="3">
    <source>
        <dbReference type="ARBA" id="ARBA00023015"/>
    </source>
</evidence>
<dbReference type="AlphaFoldDB" id="A0A2T3ZP14"/>
<dbReference type="GO" id="GO:0006351">
    <property type="term" value="P:DNA-templated transcription"/>
    <property type="evidence" value="ECO:0007669"/>
    <property type="project" value="InterPro"/>
</dbReference>
<dbReference type="OrthoDB" id="3862662at2759"/>
<sequence>MASPSWNDEPVNYAQLSCEPCRKGKRRCDRALPRCGLCSRKGVGCVYLSRRQARETHRKPIQTRSESRLAATATPNNLPSSSVNGSRSNSRVDSHVSHASTPFVSLESPATSEDAASATALYFIAPHIFQQAQLELPQIHVSIPANLSPFQNNSSRIRSIAYTFFDSIHWWMPIISKRGFFAHLLNPLSQRRSELSLLIICMQLYCEPDFSPGTGTLGINALYHDAKRLHFRMEAAGVLSLRLLQAGILIALYELGQAIYPAAYLTVGSCARYATAIGVDKLTDNETSIGYGNTRTLSEVEERRRAWWIILFLDRFLNINNPGRSLATKNPTFNDFLPVDDKLWDDGIVKASDFYTISQAFTLEMGMFSRFGQATYMLNQALDLVSPDNQQSAIERNQQITQLRRTVYALITVSNAEADARELRVCAGFCPQLSICSSIIFLLQEHQWRVNRNNMSDVPNNVSARDTWDETISSLDYIATACQGFRDHVVDATSALVATPFLAHVVYQAALFLIRMGQGAPDSIVTGRISLYKGLLQDIAARWKMASVYLSILEAQEITTASEAMCGPRPFRYSHETNRNKE</sequence>